<dbReference type="Pfam" id="PF14577">
    <property type="entry name" value="SEO_C"/>
    <property type="match status" value="1"/>
</dbReference>
<dbReference type="InterPro" id="IPR027944">
    <property type="entry name" value="SEO_C"/>
</dbReference>
<dbReference type="KEGG" id="dzi:111294514"/>
<dbReference type="InterPro" id="IPR039299">
    <property type="entry name" value="SEOA"/>
</dbReference>
<dbReference type="GO" id="GO:0010088">
    <property type="term" value="P:phloem development"/>
    <property type="evidence" value="ECO:0007669"/>
    <property type="project" value="InterPro"/>
</dbReference>
<feature type="domain" description="Sieve element occlusion C-terminal" evidence="2">
    <location>
        <begin position="426"/>
        <end position="657"/>
    </location>
</feature>
<accession>A0A6P5YSU7</accession>
<protein>
    <submittedName>
        <fullName evidence="4">Protein SIEVE ELEMENT OCCLUSION A-like</fullName>
    </submittedName>
</protein>
<sequence>MDESPSKPSIATTSYFSSMSTERSQQILMTATSLQLIADLIESIFRNATAAAAAAAAAAAMDSDQYAKLNEKISSLVSVDYHMRQALDDIRSIACEMSCNVSAVNVDATTTALLRRLENYSWNAKVVLAMAAFASSIGELSMVVKHRNTDPVAKSVEILKGHSPALDFTVLESLFRAIMEVVKTNLAFLNPNISKIPKESPSMVDAMPYFPIATNKILRIVIQVVSILNKPQVNIDLIRQLAAEVGDINTILQQKLLVCQREAGDAAKAKPYQYEDFPKPIAKLRISEAIDKIWSYMKSEVPENMRNRHVLLLISDLDISIEEIKVLNWLYQKNDQMYAIVWLPIVNLSTYDTERFKELKQLMKWSVVEPSRIELDVVEFIKKEWSFIKKTIAVSVNPGGEVTCQNALPMLWTWGNLAFPFTDKTEQELWNKIDEQNGWSLDLLLNEHIVPEIRSWIESRSTFVCLFGGGDMSWIQEFTEKVKYAAYAAGVSLKLVYVGKNKGKGLARNELSREIKVIESEFQWQFWTRLESILYAKIRHGKTVTTYKTDRVMQEALKVVGYGGSDEAWAMFSMGPGAMVTTNGEMALTIMSNYQNWRQDTTGLRFLEGIKSYKDAISLNVHGCINVHLPVLGQIPGTMICPECSKTMEMFYTYRCCAE</sequence>
<dbReference type="RefSeq" id="XP_022743599.1">
    <property type="nucleotide sequence ID" value="XM_022887864.1"/>
</dbReference>
<gene>
    <name evidence="4" type="primary">LOC111294514</name>
</gene>
<feature type="domain" description="Sieve element occlusion N-terminal" evidence="1">
    <location>
        <begin position="35"/>
        <end position="273"/>
    </location>
</feature>
<dbReference type="InterPro" id="IPR027942">
    <property type="entry name" value="SEO_N"/>
</dbReference>
<dbReference type="Proteomes" id="UP000515121">
    <property type="component" value="Unplaced"/>
</dbReference>
<dbReference type="AlphaFoldDB" id="A0A6P5YSU7"/>
<dbReference type="PANTHER" id="PTHR33232:SF15">
    <property type="entry name" value="PROTEIN SIEVE ELEMENT OCCLUSION B-LIKE"/>
    <property type="match status" value="1"/>
</dbReference>
<dbReference type="OrthoDB" id="967935at2759"/>
<evidence type="ECO:0000313" key="4">
    <source>
        <dbReference type="RefSeq" id="XP_022743599.1"/>
    </source>
</evidence>
<dbReference type="Pfam" id="PF14576">
    <property type="entry name" value="SEO_N"/>
    <property type="match status" value="1"/>
</dbReference>
<evidence type="ECO:0000313" key="3">
    <source>
        <dbReference type="Proteomes" id="UP000515121"/>
    </source>
</evidence>
<evidence type="ECO:0000259" key="2">
    <source>
        <dbReference type="Pfam" id="PF14577"/>
    </source>
</evidence>
<keyword evidence="3" id="KW-1185">Reference proteome</keyword>
<dbReference type="GeneID" id="111294514"/>
<evidence type="ECO:0000259" key="1">
    <source>
        <dbReference type="Pfam" id="PF14576"/>
    </source>
</evidence>
<organism evidence="3 4">
    <name type="scientific">Durio zibethinus</name>
    <name type="common">Durian</name>
    <dbReference type="NCBI Taxonomy" id="66656"/>
    <lineage>
        <taxon>Eukaryota</taxon>
        <taxon>Viridiplantae</taxon>
        <taxon>Streptophyta</taxon>
        <taxon>Embryophyta</taxon>
        <taxon>Tracheophyta</taxon>
        <taxon>Spermatophyta</taxon>
        <taxon>Magnoliopsida</taxon>
        <taxon>eudicotyledons</taxon>
        <taxon>Gunneridae</taxon>
        <taxon>Pentapetalae</taxon>
        <taxon>rosids</taxon>
        <taxon>malvids</taxon>
        <taxon>Malvales</taxon>
        <taxon>Malvaceae</taxon>
        <taxon>Helicteroideae</taxon>
        <taxon>Durio</taxon>
    </lineage>
</organism>
<proteinExistence type="predicted"/>
<reference evidence="4" key="1">
    <citation type="submission" date="2025-08" db="UniProtKB">
        <authorList>
            <consortium name="RefSeq"/>
        </authorList>
    </citation>
    <scope>IDENTIFICATION</scope>
    <source>
        <tissue evidence="4">Fruit stalk</tissue>
    </source>
</reference>
<dbReference type="PANTHER" id="PTHR33232">
    <property type="entry name" value="PROTEIN SIEVE ELEMENT OCCLUSION B-LIKE"/>
    <property type="match status" value="1"/>
</dbReference>
<name>A0A6P5YSU7_DURZI</name>